<dbReference type="Proteomes" id="UP001596189">
    <property type="component" value="Unassembled WGS sequence"/>
</dbReference>
<dbReference type="EMBL" id="JBHSRD010000002">
    <property type="protein sequence ID" value="MFC6006020.1"/>
    <property type="molecule type" value="Genomic_DNA"/>
</dbReference>
<proteinExistence type="predicted"/>
<gene>
    <name evidence="1" type="ORF">ACFQDO_02655</name>
</gene>
<dbReference type="Gene3D" id="1.10.150.240">
    <property type="entry name" value="Putative phosphatase, domain 2"/>
    <property type="match status" value="1"/>
</dbReference>
<organism evidence="1 2">
    <name type="scientific">Angustibacter luteus</name>
    <dbReference type="NCBI Taxonomy" id="658456"/>
    <lineage>
        <taxon>Bacteria</taxon>
        <taxon>Bacillati</taxon>
        <taxon>Actinomycetota</taxon>
        <taxon>Actinomycetes</taxon>
        <taxon>Kineosporiales</taxon>
        <taxon>Kineosporiaceae</taxon>
    </lineage>
</organism>
<sequence>MPPESALPAAVLWDMDGTLVDTEPYWIAEEHDLVEQHGGTWTAEHAKALVGNDLRVSARYIQEHGDVPLGEDEIVDVLLGGVVRRLGAHVPWRPGALDLLAALADRGIPCALVTMSWTALADTFLASAPADTFAVVVTGDRVERGKPHPDPYLRAAELLGVPAGRCVAIEDSVTGVTSAEAAGVPTLAVPHVVPVPAAPGRSRAHSLAEITVADLGRIAAGETIDLLP</sequence>
<dbReference type="PANTHER" id="PTHR18901:SF38">
    <property type="entry name" value="PSEUDOURIDINE-5'-PHOSPHATASE"/>
    <property type="match status" value="1"/>
</dbReference>
<dbReference type="InterPro" id="IPR023198">
    <property type="entry name" value="PGP-like_dom2"/>
</dbReference>
<dbReference type="RefSeq" id="WP_345716887.1">
    <property type="nucleotide sequence ID" value="NZ_BAABFP010000005.1"/>
</dbReference>
<dbReference type="SUPFAM" id="SSF56784">
    <property type="entry name" value="HAD-like"/>
    <property type="match status" value="1"/>
</dbReference>
<protein>
    <submittedName>
        <fullName evidence="1">HAD family hydrolase</fullName>
    </submittedName>
</protein>
<dbReference type="NCBIfam" id="TIGR01509">
    <property type="entry name" value="HAD-SF-IA-v3"/>
    <property type="match status" value="1"/>
</dbReference>
<evidence type="ECO:0000313" key="2">
    <source>
        <dbReference type="Proteomes" id="UP001596189"/>
    </source>
</evidence>
<dbReference type="InterPro" id="IPR036412">
    <property type="entry name" value="HAD-like_sf"/>
</dbReference>
<dbReference type="SFLD" id="SFLDG01129">
    <property type="entry name" value="C1.5:_HAD__Beta-PGM__Phosphata"/>
    <property type="match status" value="1"/>
</dbReference>
<dbReference type="CDD" id="cd07505">
    <property type="entry name" value="HAD_BPGM-like"/>
    <property type="match status" value="1"/>
</dbReference>
<dbReference type="InterPro" id="IPR041492">
    <property type="entry name" value="HAD_2"/>
</dbReference>
<name>A0ABW1JAD0_9ACTN</name>
<keyword evidence="1" id="KW-0378">Hydrolase</keyword>
<evidence type="ECO:0000313" key="1">
    <source>
        <dbReference type="EMBL" id="MFC6006020.1"/>
    </source>
</evidence>
<dbReference type="InterPro" id="IPR006439">
    <property type="entry name" value="HAD-SF_hydro_IA"/>
</dbReference>
<dbReference type="Gene3D" id="3.40.50.1000">
    <property type="entry name" value="HAD superfamily/HAD-like"/>
    <property type="match status" value="1"/>
</dbReference>
<keyword evidence="2" id="KW-1185">Reference proteome</keyword>
<accession>A0ABW1JAD0</accession>
<dbReference type="PRINTS" id="PR00413">
    <property type="entry name" value="HADHALOGNASE"/>
</dbReference>
<comment type="caution">
    <text evidence="1">The sequence shown here is derived from an EMBL/GenBank/DDBJ whole genome shotgun (WGS) entry which is preliminary data.</text>
</comment>
<reference evidence="2" key="1">
    <citation type="journal article" date="2019" name="Int. J. Syst. Evol. Microbiol.">
        <title>The Global Catalogue of Microorganisms (GCM) 10K type strain sequencing project: providing services to taxonomists for standard genome sequencing and annotation.</title>
        <authorList>
            <consortium name="The Broad Institute Genomics Platform"/>
            <consortium name="The Broad Institute Genome Sequencing Center for Infectious Disease"/>
            <person name="Wu L."/>
            <person name="Ma J."/>
        </authorList>
    </citation>
    <scope>NUCLEOTIDE SEQUENCE [LARGE SCALE GENOMIC DNA]</scope>
    <source>
        <strain evidence="2">KACC 14249</strain>
    </source>
</reference>
<dbReference type="PANTHER" id="PTHR18901">
    <property type="entry name" value="2-DEOXYGLUCOSE-6-PHOSPHATE PHOSPHATASE 2"/>
    <property type="match status" value="1"/>
</dbReference>
<dbReference type="Pfam" id="PF13419">
    <property type="entry name" value="HAD_2"/>
    <property type="match status" value="1"/>
</dbReference>
<dbReference type="InterPro" id="IPR023214">
    <property type="entry name" value="HAD_sf"/>
</dbReference>
<dbReference type="GO" id="GO:0016787">
    <property type="term" value="F:hydrolase activity"/>
    <property type="evidence" value="ECO:0007669"/>
    <property type="project" value="UniProtKB-KW"/>
</dbReference>
<dbReference type="SFLD" id="SFLDS00003">
    <property type="entry name" value="Haloacid_Dehalogenase"/>
    <property type="match status" value="1"/>
</dbReference>